<feature type="transmembrane region" description="Helical" evidence="2">
    <location>
        <begin position="174"/>
        <end position="192"/>
    </location>
</feature>
<feature type="transmembrane region" description="Helical" evidence="2">
    <location>
        <begin position="103"/>
        <end position="127"/>
    </location>
</feature>
<sequence>MGPSCRLLPHGGYALIPTVLTSMAWFASIFQDGCDYAIIEGPVVQAITDDDDTVPWVEAGYAGFRTPLYNSLEDAWDITYTGQCLDYNMDKVTLDAAWNAGKAFAFLALVMGGGGTLFLWFSVCCVFSKATWRFAGYEVLLAAIFQAMAFLWFLNSMCTHRNTCSLSWGSKGDVAACALWALAALSILVYYPSPKVPSDALRQQQQRETTNPEISITGLVDQYPYDSATAATSPASQISSTYSHIAAGLPLEGDATATFLASPKKHRLSPKKPSSSGHLKNVEVL</sequence>
<accession>A0A9N8ECH6</accession>
<evidence type="ECO:0000256" key="2">
    <source>
        <dbReference type="SAM" id="Phobius"/>
    </source>
</evidence>
<proteinExistence type="predicted"/>
<feature type="region of interest" description="Disordered" evidence="1">
    <location>
        <begin position="263"/>
        <end position="285"/>
    </location>
</feature>
<keyword evidence="2" id="KW-0472">Membrane</keyword>
<reference evidence="3" key="1">
    <citation type="submission" date="2020-06" db="EMBL/GenBank/DDBJ databases">
        <authorList>
            <consortium name="Plant Systems Biology data submission"/>
        </authorList>
    </citation>
    <scope>NUCLEOTIDE SEQUENCE</scope>
    <source>
        <strain evidence="3">D6</strain>
    </source>
</reference>
<dbReference type="Proteomes" id="UP001153069">
    <property type="component" value="Unassembled WGS sequence"/>
</dbReference>
<keyword evidence="4" id="KW-1185">Reference proteome</keyword>
<gene>
    <name evidence="3" type="ORF">SEMRO_753_G197460.1</name>
</gene>
<name>A0A9N8ECH6_9STRA</name>
<organism evidence="3 4">
    <name type="scientific">Seminavis robusta</name>
    <dbReference type="NCBI Taxonomy" id="568900"/>
    <lineage>
        <taxon>Eukaryota</taxon>
        <taxon>Sar</taxon>
        <taxon>Stramenopiles</taxon>
        <taxon>Ochrophyta</taxon>
        <taxon>Bacillariophyta</taxon>
        <taxon>Bacillariophyceae</taxon>
        <taxon>Bacillariophycidae</taxon>
        <taxon>Naviculales</taxon>
        <taxon>Naviculaceae</taxon>
        <taxon>Seminavis</taxon>
    </lineage>
</organism>
<dbReference type="EMBL" id="CAICTM010000752">
    <property type="protein sequence ID" value="CAB9516005.1"/>
    <property type="molecule type" value="Genomic_DNA"/>
</dbReference>
<keyword evidence="2" id="KW-0812">Transmembrane</keyword>
<protein>
    <submittedName>
        <fullName evidence="3">Uncharacterized protein</fullName>
    </submittedName>
</protein>
<evidence type="ECO:0000313" key="3">
    <source>
        <dbReference type="EMBL" id="CAB9516005.1"/>
    </source>
</evidence>
<keyword evidence="2" id="KW-1133">Transmembrane helix</keyword>
<evidence type="ECO:0000256" key="1">
    <source>
        <dbReference type="SAM" id="MobiDB-lite"/>
    </source>
</evidence>
<dbReference type="OrthoDB" id="46627at2759"/>
<evidence type="ECO:0000313" key="4">
    <source>
        <dbReference type="Proteomes" id="UP001153069"/>
    </source>
</evidence>
<dbReference type="AlphaFoldDB" id="A0A9N8ECH6"/>
<comment type="caution">
    <text evidence="3">The sequence shown here is derived from an EMBL/GenBank/DDBJ whole genome shotgun (WGS) entry which is preliminary data.</text>
</comment>
<feature type="transmembrane region" description="Helical" evidence="2">
    <location>
        <begin position="134"/>
        <end position="154"/>
    </location>
</feature>
<feature type="transmembrane region" description="Helical" evidence="2">
    <location>
        <begin position="12"/>
        <end position="30"/>
    </location>
</feature>